<dbReference type="Proteomes" id="UP001549320">
    <property type="component" value="Unassembled WGS sequence"/>
</dbReference>
<protein>
    <recommendedName>
        <fullName evidence="4">Lipoprotein</fullName>
    </recommendedName>
</protein>
<evidence type="ECO:0000256" key="1">
    <source>
        <dbReference type="SAM" id="SignalP"/>
    </source>
</evidence>
<comment type="caution">
    <text evidence="2">The sequence shown here is derived from an EMBL/GenBank/DDBJ whole genome shotgun (WGS) entry which is preliminary data.</text>
</comment>
<keyword evidence="1" id="KW-0732">Signal</keyword>
<feature type="signal peptide" evidence="1">
    <location>
        <begin position="1"/>
        <end position="23"/>
    </location>
</feature>
<sequence>MREAGYALLRAIKLASVAGGVCAMTLLAACDGSKSNATELAQAKVEQKAAERLAGARCVGAKATPQAKLAIARMLAVDAVSPGGNLPAWIPTSFVAASEGMSGSDAWNALVSQCPHAPAFGTPFGFPTADIETELKKDPEFAALSDEQWRQIKLFEATAANTSS</sequence>
<evidence type="ECO:0000313" key="3">
    <source>
        <dbReference type="Proteomes" id="UP001549320"/>
    </source>
</evidence>
<accession>A0ABV2Q2M0</accession>
<evidence type="ECO:0008006" key="4">
    <source>
        <dbReference type="Google" id="ProtNLM"/>
    </source>
</evidence>
<evidence type="ECO:0000313" key="2">
    <source>
        <dbReference type="EMBL" id="MET4575270.1"/>
    </source>
</evidence>
<name>A0ABV2Q2M0_9BURK</name>
<reference evidence="2 3" key="1">
    <citation type="submission" date="2024-06" db="EMBL/GenBank/DDBJ databases">
        <title>Sorghum-associated microbial communities from plants grown in Nebraska, USA.</title>
        <authorList>
            <person name="Schachtman D."/>
        </authorList>
    </citation>
    <scope>NUCLEOTIDE SEQUENCE [LARGE SCALE GENOMIC DNA]</scope>
    <source>
        <strain evidence="2 3">2709</strain>
    </source>
</reference>
<dbReference type="EMBL" id="JBEPSH010000001">
    <property type="protein sequence ID" value="MET4575270.1"/>
    <property type="molecule type" value="Genomic_DNA"/>
</dbReference>
<keyword evidence="3" id="KW-1185">Reference proteome</keyword>
<dbReference type="PROSITE" id="PS51257">
    <property type="entry name" value="PROKAR_LIPOPROTEIN"/>
    <property type="match status" value="1"/>
</dbReference>
<dbReference type="RefSeq" id="WP_354440612.1">
    <property type="nucleotide sequence ID" value="NZ_JBEPSH010000001.1"/>
</dbReference>
<feature type="chain" id="PRO_5045532379" description="Lipoprotein" evidence="1">
    <location>
        <begin position="24"/>
        <end position="164"/>
    </location>
</feature>
<gene>
    <name evidence="2" type="ORF">ABIE13_000367</name>
</gene>
<proteinExistence type="predicted"/>
<organism evidence="2 3">
    <name type="scientific">Ottowia thiooxydans</name>
    <dbReference type="NCBI Taxonomy" id="219182"/>
    <lineage>
        <taxon>Bacteria</taxon>
        <taxon>Pseudomonadati</taxon>
        <taxon>Pseudomonadota</taxon>
        <taxon>Betaproteobacteria</taxon>
        <taxon>Burkholderiales</taxon>
        <taxon>Comamonadaceae</taxon>
        <taxon>Ottowia</taxon>
    </lineage>
</organism>